<dbReference type="Gene3D" id="3.20.20.450">
    <property type="entry name" value="EAL domain"/>
    <property type="match status" value="1"/>
</dbReference>
<dbReference type="InterPro" id="IPR001633">
    <property type="entry name" value="EAL_dom"/>
</dbReference>
<evidence type="ECO:0000313" key="4">
    <source>
        <dbReference type="Proteomes" id="UP001482154"/>
    </source>
</evidence>
<dbReference type="Pfam" id="PF00563">
    <property type="entry name" value="EAL"/>
    <property type="match status" value="1"/>
</dbReference>
<name>A0ABV1IRA5_9FIRM</name>
<comment type="caution">
    <text evidence="3">The sequence shown here is derived from an EMBL/GenBank/DDBJ whole genome shotgun (WGS) entry which is preliminary data.</text>
</comment>
<reference evidence="3 4" key="1">
    <citation type="submission" date="2024-04" db="EMBL/GenBank/DDBJ databases">
        <title>Human intestinal bacterial collection.</title>
        <authorList>
            <person name="Pauvert C."/>
            <person name="Hitch T.C.A."/>
            <person name="Clavel T."/>
        </authorList>
    </citation>
    <scope>NUCLEOTIDE SEQUENCE [LARGE SCALE GENOMIC DNA]</scope>
    <source>
        <strain evidence="3 4">CLA-AA-H249</strain>
    </source>
</reference>
<dbReference type="SUPFAM" id="SSF55073">
    <property type="entry name" value="Nucleotide cyclase"/>
    <property type="match status" value="1"/>
</dbReference>
<evidence type="ECO:0000313" key="3">
    <source>
        <dbReference type="EMBL" id="MEQ2709750.1"/>
    </source>
</evidence>
<feature type="transmembrane region" description="Helical" evidence="1">
    <location>
        <begin position="65"/>
        <end position="94"/>
    </location>
</feature>
<evidence type="ECO:0000259" key="2">
    <source>
        <dbReference type="PROSITE" id="PS50883"/>
    </source>
</evidence>
<feature type="transmembrane region" description="Helical" evidence="1">
    <location>
        <begin position="143"/>
        <end position="164"/>
    </location>
</feature>
<dbReference type="CDD" id="cd01948">
    <property type="entry name" value="EAL"/>
    <property type="match status" value="1"/>
</dbReference>
<dbReference type="InterPro" id="IPR050706">
    <property type="entry name" value="Cyclic-di-GMP_PDE-like"/>
</dbReference>
<accession>A0ABV1IRA5</accession>
<dbReference type="InterPro" id="IPR043128">
    <property type="entry name" value="Rev_trsase/Diguanyl_cyclase"/>
</dbReference>
<protein>
    <submittedName>
        <fullName evidence="3">EAL domain-containing protein</fullName>
    </submittedName>
</protein>
<proteinExistence type="predicted"/>
<keyword evidence="1" id="KW-1133">Transmembrane helix</keyword>
<dbReference type="InterPro" id="IPR035919">
    <property type="entry name" value="EAL_sf"/>
</dbReference>
<organism evidence="3 4">
    <name type="scientific">Anaerostipes amylophilus</name>
    <dbReference type="NCBI Taxonomy" id="2981779"/>
    <lineage>
        <taxon>Bacteria</taxon>
        <taxon>Bacillati</taxon>
        <taxon>Bacillota</taxon>
        <taxon>Clostridia</taxon>
        <taxon>Lachnospirales</taxon>
        <taxon>Lachnospiraceae</taxon>
        <taxon>Anaerostipes</taxon>
    </lineage>
</organism>
<dbReference type="PROSITE" id="PS50883">
    <property type="entry name" value="EAL"/>
    <property type="match status" value="1"/>
</dbReference>
<dbReference type="Pfam" id="PF00990">
    <property type="entry name" value="GGDEF"/>
    <property type="match status" value="1"/>
</dbReference>
<sequence>MIQYNMDFLIAGLIFLLILFVHFVRYKQLTGISGKLFWIFIVGAVLCSISDLVSCMLIQKRNPAYNSLIIGVTTFLYLMEVLIPYVFYGLIQILRYCEHKMKKRNIMLGMIPVIFMESLVILNIFHGQFFYCNTNGEYLYGPWYLMIYIYTFFFVVIAMYNFIFHQDEYGKNELRAVWEFVVVGFVCTAIEAVYSQYLLTEFGLIIGIFIIFWTLYNPQTVVDSLTGVFAKGYLNQWIPEQMKRGQKFHVLQISIWKLKQVNKLYGNSVGDKLLIDVADELNQITEGNYIFRIHGNQFLIFSMSQADYEKTKQEVMELFQTPFDIGDEMIDFPATICGITDAEELVDNDMMLAYLEYLILLKPKSDKTTLIENSETTRQGFLYEQRVKKYMNTAIEDDLFEVYYQPLYSVKDGHYVTMEALSRLKHPTLGMIPPDIFINLAEKNGQIIELGKLQFRRICRFMKSHTALMKQIGSIKINLSPLELLKTGYSQELFKIINELELPYSWFQFEVTETVATEYSEELYKTISDFREVGIEICLDDFGSGYANLNTILKLPFSTVKLDHSMLDGICEDQQIALLYKNMVSILQNLGHKVVAEGVETQKEVALLEEWGVDLIQGYYYTRPLSRDDLLSFKVS</sequence>
<dbReference type="InterPro" id="IPR000160">
    <property type="entry name" value="GGDEF_dom"/>
</dbReference>
<dbReference type="PANTHER" id="PTHR33121">
    <property type="entry name" value="CYCLIC DI-GMP PHOSPHODIESTERASE PDEF"/>
    <property type="match status" value="1"/>
</dbReference>
<feature type="transmembrane region" description="Helical" evidence="1">
    <location>
        <begin position="36"/>
        <end position="59"/>
    </location>
</feature>
<dbReference type="Gene3D" id="3.30.70.270">
    <property type="match status" value="1"/>
</dbReference>
<dbReference type="EMBL" id="JBBNIN010000001">
    <property type="protein sequence ID" value="MEQ2709750.1"/>
    <property type="molecule type" value="Genomic_DNA"/>
</dbReference>
<dbReference type="Proteomes" id="UP001482154">
    <property type="component" value="Unassembled WGS sequence"/>
</dbReference>
<dbReference type="RefSeq" id="WP_349110045.1">
    <property type="nucleotide sequence ID" value="NZ_JBBNIN010000001.1"/>
</dbReference>
<feature type="transmembrane region" description="Helical" evidence="1">
    <location>
        <begin position="106"/>
        <end position="131"/>
    </location>
</feature>
<keyword evidence="4" id="KW-1185">Reference proteome</keyword>
<dbReference type="SMART" id="SM00267">
    <property type="entry name" value="GGDEF"/>
    <property type="match status" value="1"/>
</dbReference>
<feature type="transmembrane region" description="Helical" evidence="1">
    <location>
        <begin position="176"/>
        <end position="193"/>
    </location>
</feature>
<feature type="transmembrane region" description="Helical" evidence="1">
    <location>
        <begin position="6"/>
        <end position="24"/>
    </location>
</feature>
<gene>
    <name evidence="3" type="ORF">AAAU51_00930</name>
</gene>
<dbReference type="SMART" id="SM00052">
    <property type="entry name" value="EAL"/>
    <property type="match status" value="1"/>
</dbReference>
<dbReference type="PANTHER" id="PTHR33121:SF79">
    <property type="entry name" value="CYCLIC DI-GMP PHOSPHODIESTERASE PDED-RELATED"/>
    <property type="match status" value="1"/>
</dbReference>
<keyword evidence="1" id="KW-0812">Transmembrane</keyword>
<feature type="domain" description="EAL" evidence="2">
    <location>
        <begin position="384"/>
        <end position="636"/>
    </location>
</feature>
<dbReference type="InterPro" id="IPR029787">
    <property type="entry name" value="Nucleotide_cyclase"/>
</dbReference>
<keyword evidence="1" id="KW-0472">Membrane</keyword>
<dbReference type="SUPFAM" id="SSF141868">
    <property type="entry name" value="EAL domain-like"/>
    <property type="match status" value="1"/>
</dbReference>
<evidence type="ECO:0000256" key="1">
    <source>
        <dbReference type="SAM" id="Phobius"/>
    </source>
</evidence>